<dbReference type="PROSITE" id="PS51918">
    <property type="entry name" value="RADICAL_SAM"/>
    <property type="match status" value="1"/>
</dbReference>
<gene>
    <name evidence="9" type="ORF">IAD25_06085</name>
</gene>
<feature type="region of interest" description="Disordered" evidence="7">
    <location>
        <begin position="299"/>
        <end position="327"/>
    </location>
</feature>
<dbReference type="InterPro" id="IPR006638">
    <property type="entry name" value="Elp3/MiaA/NifB-like_rSAM"/>
</dbReference>
<keyword evidence="3 5" id="KW-0408">Iron</keyword>
<dbReference type="GO" id="GO:0016740">
    <property type="term" value="F:transferase activity"/>
    <property type="evidence" value="ECO:0007669"/>
    <property type="project" value="TreeGrafter"/>
</dbReference>
<organism evidence="9 10">
    <name type="scientific">Candidatus Allocopromorpha excrementipullorum</name>
    <dbReference type="NCBI Taxonomy" id="2840743"/>
    <lineage>
        <taxon>Bacteria</taxon>
        <taxon>Bacillati</taxon>
        <taxon>Bacillota</taxon>
        <taxon>Clostridia</taxon>
        <taxon>Eubacteriales</taxon>
        <taxon>Eubacteriaceae</taxon>
        <taxon>Eubacteriaceae incertae sedis</taxon>
        <taxon>Candidatus Allocopromorpha</taxon>
    </lineage>
</organism>
<evidence type="ECO:0000256" key="5">
    <source>
        <dbReference type="PIRSR" id="PIRSR004762-1"/>
    </source>
</evidence>
<evidence type="ECO:0000256" key="2">
    <source>
        <dbReference type="ARBA" id="ARBA00022723"/>
    </source>
</evidence>
<keyword evidence="5" id="KW-0004">4Fe-4S</keyword>
<dbReference type="InterPro" id="IPR034422">
    <property type="entry name" value="HydE/PylB-like"/>
</dbReference>
<feature type="binding site" evidence="5">
    <location>
        <position position="71"/>
    </location>
    <ligand>
        <name>[4Fe-4S] cluster</name>
        <dbReference type="ChEBI" id="CHEBI:49883"/>
        <note>4Fe-4S-S-AdoMet</note>
    </ligand>
</feature>
<protein>
    <submittedName>
        <fullName evidence="9">[FeFe] hydrogenase H-cluster radical SAM maturase HydE</fullName>
    </submittedName>
</protein>
<evidence type="ECO:0000256" key="7">
    <source>
        <dbReference type="SAM" id="MobiDB-lite"/>
    </source>
</evidence>
<dbReference type="Gene3D" id="3.20.20.70">
    <property type="entry name" value="Aldolase class I"/>
    <property type="match status" value="1"/>
</dbReference>
<dbReference type="InterPro" id="IPR007197">
    <property type="entry name" value="rSAM"/>
</dbReference>
<feature type="binding site" evidence="6">
    <location>
        <position position="201"/>
    </location>
    <ligand>
        <name>S-adenosyl-L-methionine</name>
        <dbReference type="ChEBI" id="CHEBI:59789"/>
    </ligand>
</feature>
<dbReference type="CDD" id="cd01335">
    <property type="entry name" value="Radical_SAM"/>
    <property type="match status" value="1"/>
</dbReference>
<evidence type="ECO:0000313" key="10">
    <source>
        <dbReference type="Proteomes" id="UP000824130"/>
    </source>
</evidence>
<dbReference type="InterPro" id="IPR058240">
    <property type="entry name" value="rSAM_sf"/>
</dbReference>
<dbReference type="PIRSF" id="PIRSF004762">
    <property type="entry name" value="CHP00423"/>
    <property type="match status" value="1"/>
</dbReference>
<dbReference type="AlphaFoldDB" id="A0A9D1N6Z0"/>
<comment type="caution">
    <text evidence="9">The sequence shown here is derived from an EMBL/GenBank/DDBJ whole genome shotgun (WGS) entry which is preliminary data.</text>
</comment>
<dbReference type="SFLD" id="SFLDG01060">
    <property type="entry name" value="BATS_domain_containing"/>
    <property type="match status" value="1"/>
</dbReference>
<dbReference type="EMBL" id="DVOB01000132">
    <property type="protein sequence ID" value="HIU96268.1"/>
    <property type="molecule type" value="Genomic_DNA"/>
</dbReference>
<dbReference type="Proteomes" id="UP000824130">
    <property type="component" value="Unassembled WGS sequence"/>
</dbReference>
<dbReference type="SUPFAM" id="SSF102114">
    <property type="entry name" value="Radical SAM enzymes"/>
    <property type="match status" value="1"/>
</dbReference>
<dbReference type="SFLD" id="SFLDS00029">
    <property type="entry name" value="Radical_SAM"/>
    <property type="match status" value="1"/>
</dbReference>
<evidence type="ECO:0000256" key="1">
    <source>
        <dbReference type="ARBA" id="ARBA00022691"/>
    </source>
</evidence>
<sequence>MERNEICPDDTEPIYLKLDSEEGIASLLTMDDFTAVYELADKTRREAVGDTVHLRAIIEFSNVCRRQCRYCGLNRDNRDIPRYRMSREEILASAEAAVKAGYRTIVLQSGEDDHFTSERLADIIREIKKMEIRRSRVSGSDRAAMAGPLLHPAVTVSCGERPRQDYEVWRKAGADRYLLKHETADPELYDRLHPCGTLEERIRCLKTLKELGYETGSGFMVGLPGQTPLTLAKDLLLLKEIPCRMAGIGPFISNPKTPLAGEPDGDTEMARRAVAVARLLLPEANLPLTTSLSILSGKEKKQAGSGGAGDVKSGEAGGNESSGDALPAENPFAFGANVVMKKVTPDKYKEAYEIYPARFKATDVEGDRQELEELIRSCGRIPL</sequence>
<feature type="binding site" evidence="5">
    <location>
        <position position="68"/>
    </location>
    <ligand>
        <name>[4Fe-4S] cluster</name>
        <dbReference type="ChEBI" id="CHEBI:49883"/>
        <note>4Fe-4S-S-AdoMet</note>
    </ligand>
</feature>
<proteinExistence type="predicted"/>
<dbReference type="GO" id="GO:0046872">
    <property type="term" value="F:metal ion binding"/>
    <property type="evidence" value="ECO:0007669"/>
    <property type="project" value="UniProtKB-KW"/>
</dbReference>
<feature type="binding site" evidence="6">
    <location>
        <position position="291"/>
    </location>
    <ligand>
        <name>(3R)-3-methyl-D-ornithine</name>
        <dbReference type="ChEBI" id="CHEBI:64642"/>
    </ligand>
</feature>
<feature type="binding site" evidence="5">
    <location>
        <position position="64"/>
    </location>
    <ligand>
        <name>[4Fe-4S] cluster</name>
        <dbReference type="ChEBI" id="CHEBI:49883"/>
        <note>4Fe-4S-S-AdoMet</note>
    </ligand>
</feature>
<dbReference type="InterPro" id="IPR013785">
    <property type="entry name" value="Aldolase_TIM"/>
</dbReference>
<reference evidence="9" key="2">
    <citation type="journal article" date="2021" name="PeerJ">
        <title>Extensive microbial diversity within the chicken gut microbiome revealed by metagenomics and culture.</title>
        <authorList>
            <person name="Gilroy R."/>
            <person name="Ravi A."/>
            <person name="Getino M."/>
            <person name="Pursley I."/>
            <person name="Horton D.L."/>
            <person name="Alikhan N.F."/>
            <person name="Baker D."/>
            <person name="Gharbi K."/>
            <person name="Hall N."/>
            <person name="Watson M."/>
            <person name="Adriaenssens E.M."/>
            <person name="Foster-Nyarko E."/>
            <person name="Jarju S."/>
            <person name="Secka A."/>
            <person name="Antonio M."/>
            <person name="Oren A."/>
            <person name="Chaudhuri R.R."/>
            <person name="La Ragione R."/>
            <person name="Hildebrand F."/>
            <person name="Pallen M.J."/>
        </authorList>
    </citation>
    <scope>NUCLEOTIDE SEQUENCE</scope>
    <source>
        <strain evidence="9">ChiSjej4B22-8349</strain>
    </source>
</reference>
<dbReference type="GO" id="GO:0051539">
    <property type="term" value="F:4 iron, 4 sulfur cluster binding"/>
    <property type="evidence" value="ECO:0007669"/>
    <property type="project" value="UniProtKB-KW"/>
</dbReference>
<feature type="binding site" evidence="6">
    <location>
        <position position="182"/>
    </location>
    <ligand>
        <name>S-adenosyl-L-methionine</name>
        <dbReference type="ChEBI" id="CHEBI:59789"/>
    </ligand>
</feature>
<dbReference type="SMART" id="SM00729">
    <property type="entry name" value="Elp3"/>
    <property type="match status" value="1"/>
</dbReference>
<dbReference type="Pfam" id="PF04055">
    <property type="entry name" value="Radical_SAM"/>
    <property type="match status" value="1"/>
</dbReference>
<evidence type="ECO:0000256" key="3">
    <source>
        <dbReference type="ARBA" id="ARBA00023004"/>
    </source>
</evidence>
<dbReference type="PANTHER" id="PTHR43726:SF1">
    <property type="entry name" value="BIOTIN SYNTHASE"/>
    <property type="match status" value="1"/>
</dbReference>
<evidence type="ECO:0000259" key="8">
    <source>
        <dbReference type="PROSITE" id="PS51918"/>
    </source>
</evidence>
<keyword evidence="2" id="KW-0479">Metal-binding</keyword>
<keyword evidence="1 5" id="KW-0949">S-adenosyl-L-methionine</keyword>
<name>A0A9D1N6Z0_9FIRM</name>
<reference evidence="9" key="1">
    <citation type="submission" date="2020-10" db="EMBL/GenBank/DDBJ databases">
        <authorList>
            <person name="Gilroy R."/>
        </authorList>
    </citation>
    <scope>NUCLEOTIDE SEQUENCE</scope>
    <source>
        <strain evidence="9">ChiSjej4B22-8349</strain>
    </source>
</reference>
<evidence type="ECO:0000256" key="6">
    <source>
        <dbReference type="PIRSR" id="PIRSR004762-2"/>
    </source>
</evidence>
<feature type="binding site" evidence="6">
    <location>
        <position position="313"/>
    </location>
    <ligand>
        <name>(3R)-3-methyl-D-ornithine</name>
        <dbReference type="ChEBI" id="CHEBI:64642"/>
    </ligand>
</feature>
<feature type="domain" description="Radical SAM core" evidence="8">
    <location>
        <begin position="50"/>
        <end position="283"/>
    </location>
</feature>
<accession>A0A9D1N6Z0</accession>
<dbReference type="PANTHER" id="PTHR43726">
    <property type="entry name" value="3-METHYLORNITHINE SYNTHASE"/>
    <property type="match status" value="1"/>
</dbReference>
<dbReference type="SFLD" id="SFLDG01082">
    <property type="entry name" value="B12-binding_domain_containing"/>
    <property type="match status" value="1"/>
</dbReference>
<evidence type="ECO:0000313" key="9">
    <source>
        <dbReference type="EMBL" id="HIU96268.1"/>
    </source>
</evidence>
<comment type="cofactor">
    <cofactor evidence="5">
        <name>[4Fe-4S] cluster</name>
        <dbReference type="ChEBI" id="CHEBI:49883"/>
    </cofactor>
    <text evidence="5">Binds 1 [4Fe-4S] cluster. The cluster is coordinated with 3 cysteines and an exchangeable S-adenosyl-L-methionine.</text>
</comment>
<evidence type="ECO:0000256" key="4">
    <source>
        <dbReference type="ARBA" id="ARBA00023014"/>
    </source>
</evidence>
<dbReference type="SFLD" id="SFLDG01280">
    <property type="entry name" value="HydE/PylB-like"/>
    <property type="match status" value="1"/>
</dbReference>
<keyword evidence="4 5" id="KW-0411">Iron-sulfur</keyword>